<dbReference type="EMBL" id="CM029054">
    <property type="protein sequence ID" value="KAG2540387.1"/>
    <property type="molecule type" value="Genomic_DNA"/>
</dbReference>
<feature type="transmembrane region" description="Helical" evidence="1">
    <location>
        <begin position="35"/>
        <end position="55"/>
    </location>
</feature>
<accession>A0A8T0MTJ3</accession>
<evidence type="ECO:0000313" key="3">
    <source>
        <dbReference type="Proteomes" id="UP000823388"/>
    </source>
</evidence>
<dbReference type="AlphaFoldDB" id="A0A8T0MTJ3"/>
<protein>
    <submittedName>
        <fullName evidence="2">Uncharacterized protein</fullName>
    </submittedName>
</protein>
<keyword evidence="1" id="KW-0812">Transmembrane</keyword>
<organism evidence="2 3">
    <name type="scientific">Panicum virgatum</name>
    <name type="common">Blackwell switchgrass</name>
    <dbReference type="NCBI Taxonomy" id="38727"/>
    <lineage>
        <taxon>Eukaryota</taxon>
        <taxon>Viridiplantae</taxon>
        <taxon>Streptophyta</taxon>
        <taxon>Embryophyta</taxon>
        <taxon>Tracheophyta</taxon>
        <taxon>Spermatophyta</taxon>
        <taxon>Magnoliopsida</taxon>
        <taxon>Liliopsida</taxon>
        <taxon>Poales</taxon>
        <taxon>Poaceae</taxon>
        <taxon>PACMAD clade</taxon>
        <taxon>Panicoideae</taxon>
        <taxon>Panicodae</taxon>
        <taxon>Paniceae</taxon>
        <taxon>Panicinae</taxon>
        <taxon>Panicum</taxon>
        <taxon>Panicum sect. Hiantes</taxon>
    </lineage>
</organism>
<keyword evidence="3" id="KW-1185">Reference proteome</keyword>
<comment type="caution">
    <text evidence="2">The sequence shown here is derived from an EMBL/GenBank/DDBJ whole genome shotgun (WGS) entry which is preliminary data.</text>
</comment>
<keyword evidence="1" id="KW-0472">Membrane</keyword>
<gene>
    <name evidence="2" type="ORF">PVAP13_9NG551384</name>
</gene>
<keyword evidence="1" id="KW-1133">Transmembrane helix</keyword>
<name>A0A8T0MTJ3_PANVG</name>
<reference evidence="2" key="1">
    <citation type="submission" date="2020-05" db="EMBL/GenBank/DDBJ databases">
        <title>WGS assembly of Panicum virgatum.</title>
        <authorList>
            <person name="Lovell J.T."/>
            <person name="Jenkins J."/>
            <person name="Shu S."/>
            <person name="Juenger T.E."/>
            <person name="Schmutz J."/>
        </authorList>
    </citation>
    <scope>NUCLEOTIDE SEQUENCE</scope>
    <source>
        <strain evidence="2">AP13</strain>
    </source>
</reference>
<evidence type="ECO:0000313" key="2">
    <source>
        <dbReference type="EMBL" id="KAG2540387.1"/>
    </source>
</evidence>
<evidence type="ECO:0000256" key="1">
    <source>
        <dbReference type="SAM" id="Phobius"/>
    </source>
</evidence>
<dbReference type="Proteomes" id="UP000823388">
    <property type="component" value="Chromosome 9N"/>
</dbReference>
<sequence>MDKSCKRKAAHTGSQLGSSISESLLPSQRVVRRRALLSSGLLLLAVSIPSHLIIYSSVDRTYSTNMLIGNLTGISSQVTSAFSSPYDISRVCFCQSMQQQWKYVSSAFILLNIKLLMTI</sequence>
<proteinExistence type="predicted"/>